<feature type="compositionally biased region" description="Acidic residues" evidence="8">
    <location>
        <begin position="87"/>
        <end position="98"/>
    </location>
</feature>
<dbReference type="RefSeq" id="WP_322423920.1">
    <property type="nucleotide sequence ID" value="NZ_JAXQPW010000002.1"/>
</dbReference>
<evidence type="ECO:0000256" key="4">
    <source>
        <dbReference type="ARBA" id="ARBA00022927"/>
    </source>
</evidence>
<evidence type="ECO:0000256" key="7">
    <source>
        <dbReference type="ARBA" id="ARBA00023136"/>
    </source>
</evidence>
<evidence type="ECO:0000256" key="8">
    <source>
        <dbReference type="SAM" id="MobiDB-lite"/>
    </source>
</evidence>
<dbReference type="Gene3D" id="1.20.5.3310">
    <property type="match status" value="1"/>
</dbReference>
<evidence type="ECO:0000313" key="9">
    <source>
        <dbReference type="EMBL" id="MDZ5661677.1"/>
    </source>
</evidence>
<feature type="compositionally biased region" description="Basic and acidic residues" evidence="8">
    <location>
        <begin position="76"/>
        <end position="86"/>
    </location>
</feature>
<organism evidence="9 10">
    <name type="scientific">Nocardioides renjunii</name>
    <dbReference type="NCBI Taxonomy" id="3095075"/>
    <lineage>
        <taxon>Bacteria</taxon>
        <taxon>Bacillati</taxon>
        <taxon>Actinomycetota</taxon>
        <taxon>Actinomycetes</taxon>
        <taxon>Propionibacteriales</taxon>
        <taxon>Nocardioidaceae</taxon>
        <taxon>Nocardioides</taxon>
    </lineage>
</organism>
<keyword evidence="5" id="KW-1133">Transmembrane helix</keyword>
<evidence type="ECO:0000256" key="1">
    <source>
        <dbReference type="ARBA" id="ARBA00004167"/>
    </source>
</evidence>
<accession>A0ABU5K9M4</accession>
<keyword evidence="10" id="KW-1185">Reference proteome</keyword>
<keyword evidence="4" id="KW-0653">Protein transport</keyword>
<dbReference type="Pfam" id="PF02416">
    <property type="entry name" value="TatA_B_E"/>
    <property type="match status" value="1"/>
</dbReference>
<proteinExistence type="predicted"/>
<dbReference type="InterPro" id="IPR003369">
    <property type="entry name" value="TatA/B/E"/>
</dbReference>
<keyword evidence="6" id="KW-0811">Translocation</keyword>
<evidence type="ECO:0000313" key="10">
    <source>
        <dbReference type="Proteomes" id="UP001291999"/>
    </source>
</evidence>
<dbReference type="Proteomes" id="UP001291999">
    <property type="component" value="Unassembled WGS sequence"/>
</dbReference>
<comment type="subcellular location">
    <subcellularLocation>
        <location evidence="1">Membrane</location>
        <topology evidence="1">Single-pass membrane protein</topology>
    </subcellularLocation>
</comment>
<reference evidence="9 10" key="1">
    <citation type="submission" date="2023-11" db="EMBL/GenBank/DDBJ databases">
        <title>Novel species in genus Nocardioides.</title>
        <authorList>
            <person name="Zhou H."/>
        </authorList>
    </citation>
    <scope>NUCLEOTIDE SEQUENCE [LARGE SCALE GENOMIC DNA]</scope>
    <source>
        <strain evidence="9 10">S-58</strain>
    </source>
</reference>
<feature type="region of interest" description="Disordered" evidence="8">
    <location>
        <begin position="76"/>
        <end position="114"/>
    </location>
</feature>
<protein>
    <submittedName>
        <fullName evidence="9">Twin-arginine translocase TatA/TatE family subunit</fullName>
    </submittedName>
</protein>
<evidence type="ECO:0000256" key="3">
    <source>
        <dbReference type="ARBA" id="ARBA00022692"/>
    </source>
</evidence>
<evidence type="ECO:0000256" key="6">
    <source>
        <dbReference type="ARBA" id="ARBA00023010"/>
    </source>
</evidence>
<dbReference type="PRINTS" id="PR01506">
    <property type="entry name" value="TATBPROTEIN"/>
</dbReference>
<sequence length="114" mass="12653">MFGIGLPELAVIAFFAVVLMGPDKLPGLAKQLAQGIKTAKRMGDSVRDDLRSSLGEEYSDLELRDLNPRELIRRQVEEALAERDDPADTDEDDDEPEPQPELVPHATPDERKTA</sequence>
<evidence type="ECO:0000256" key="5">
    <source>
        <dbReference type="ARBA" id="ARBA00022989"/>
    </source>
</evidence>
<dbReference type="EMBL" id="JAXQPW010000002">
    <property type="protein sequence ID" value="MDZ5661677.1"/>
    <property type="molecule type" value="Genomic_DNA"/>
</dbReference>
<gene>
    <name evidence="9" type="ORF">SFC79_07885</name>
</gene>
<keyword evidence="2" id="KW-0813">Transport</keyword>
<evidence type="ECO:0000256" key="2">
    <source>
        <dbReference type="ARBA" id="ARBA00022448"/>
    </source>
</evidence>
<keyword evidence="7" id="KW-0472">Membrane</keyword>
<name>A0ABU5K9M4_9ACTN</name>
<comment type="caution">
    <text evidence="9">The sequence shown here is derived from an EMBL/GenBank/DDBJ whole genome shotgun (WGS) entry which is preliminary data.</text>
</comment>
<keyword evidence="3" id="KW-0812">Transmembrane</keyword>